<organism evidence="3 4">
    <name type="scientific">Streptomyces ferrugineus</name>
    <dbReference type="NCBI Taxonomy" id="1413221"/>
    <lineage>
        <taxon>Bacteria</taxon>
        <taxon>Bacillati</taxon>
        <taxon>Actinomycetota</taxon>
        <taxon>Actinomycetes</taxon>
        <taxon>Kitasatosporales</taxon>
        <taxon>Streptomycetaceae</taxon>
        <taxon>Streptomyces</taxon>
    </lineage>
</organism>
<evidence type="ECO:0000256" key="2">
    <source>
        <dbReference type="SAM" id="SignalP"/>
    </source>
</evidence>
<proteinExistence type="predicted"/>
<protein>
    <submittedName>
        <fullName evidence="3">Uncharacterized protein</fullName>
    </submittedName>
</protein>
<evidence type="ECO:0000256" key="1">
    <source>
        <dbReference type="SAM" id="MobiDB-lite"/>
    </source>
</evidence>
<sequence>MPAPKFRHLATSALCAALFLGTAAPALAASPGSAPTDTQAQALAGLGTVTPVTDLLNRALRADDDPLTDAELKELADEAKEAVAQARKEAEQARKDAEQDREDAIAEAKEEIEAARKEAEEIRKEALAEAGATSTPTTLPANLTSGALDGLGQAIDALLGALGADGTDDADAATEKEVETSAGGLLQALLNLLSPLTGRG</sequence>
<dbReference type="EMBL" id="CP063373">
    <property type="protein sequence ID" value="QOV38240.1"/>
    <property type="molecule type" value="Genomic_DNA"/>
</dbReference>
<feature type="signal peptide" evidence="2">
    <location>
        <begin position="1"/>
        <end position="28"/>
    </location>
</feature>
<accession>A0A7M2SPH8</accession>
<gene>
    <name evidence="3" type="ORF">IM697_07570</name>
</gene>
<evidence type="ECO:0000313" key="3">
    <source>
        <dbReference type="EMBL" id="QOV38240.1"/>
    </source>
</evidence>
<keyword evidence="4" id="KW-1185">Reference proteome</keyword>
<dbReference type="AlphaFoldDB" id="A0A7M2SPH8"/>
<feature type="region of interest" description="Disordered" evidence="1">
    <location>
        <begin position="84"/>
        <end position="106"/>
    </location>
</feature>
<dbReference type="Proteomes" id="UP000594205">
    <property type="component" value="Chromosome"/>
</dbReference>
<evidence type="ECO:0000313" key="4">
    <source>
        <dbReference type="Proteomes" id="UP000594205"/>
    </source>
</evidence>
<keyword evidence="2" id="KW-0732">Signal</keyword>
<reference evidence="3 4" key="1">
    <citation type="submission" date="2020-10" db="EMBL/GenBank/DDBJ databases">
        <title>Streptomyces ferrugineus complate genome analysis.</title>
        <authorList>
            <person name="Anwar N."/>
        </authorList>
    </citation>
    <scope>NUCLEOTIDE SEQUENCE [LARGE SCALE GENOMIC DNA]</scope>
    <source>
        <strain evidence="3 4">CCTCC AA2014009</strain>
    </source>
</reference>
<dbReference type="RefSeq" id="WP_194045892.1">
    <property type="nucleotide sequence ID" value="NZ_CP063373.1"/>
</dbReference>
<dbReference type="KEGG" id="sfeu:IM697_07570"/>
<feature type="chain" id="PRO_5031275826" evidence="2">
    <location>
        <begin position="29"/>
        <end position="200"/>
    </location>
</feature>
<name>A0A7M2SPH8_9ACTN</name>